<dbReference type="Pfam" id="PF02581">
    <property type="entry name" value="TMP-TENI"/>
    <property type="match status" value="1"/>
</dbReference>
<dbReference type="Gene3D" id="3.20.20.70">
    <property type="entry name" value="Aldolase class I"/>
    <property type="match status" value="1"/>
</dbReference>
<evidence type="ECO:0000256" key="3">
    <source>
        <dbReference type="ARBA" id="ARBA00022679"/>
    </source>
</evidence>
<dbReference type="PANTHER" id="PTHR20857">
    <property type="entry name" value="THIAMINE-PHOSPHATE PYROPHOSPHORYLASE"/>
    <property type="match status" value="1"/>
</dbReference>
<evidence type="ECO:0000256" key="8">
    <source>
        <dbReference type="ARBA" id="ARBA00047851"/>
    </source>
</evidence>
<evidence type="ECO:0000256" key="7">
    <source>
        <dbReference type="ARBA" id="ARBA00047334"/>
    </source>
</evidence>
<comment type="pathway">
    <text evidence="2 10 12">Cofactor biosynthesis; thiamine diphosphate biosynthesis; thiamine phosphate from 4-amino-2-methyl-5-diphosphomethylpyrimidine and 4-methyl-5-(2-phosphoethyl)-thiazole: step 1/1.</text>
</comment>
<dbReference type="EMBL" id="FLUL01000001">
    <property type="protein sequence ID" value="SBV95175.1"/>
    <property type="molecule type" value="Genomic_DNA"/>
</dbReference>
<feature type="binding site" evidence="10">
    <location>
        <begin position="135"/>
        <end position="137"/>
    </location>
    <ligand>
        <name>2-[(2R,5Z)-2-carboxy-4-methylthiazol-5(2H)-ylidene]ethyl phosphate</name>
        <dbReference type="ChEBI" id="CHEBI:62899"/>
    </ligand>
</feature>
<keyword evidence="4 10" id="KW-0479">Metal-binding</keyword>
<evidence type="ECO:0000256" key="2">
    <source>
        <dbReference type="ARBA" id="ARBA00005165"/>
    </source>
</evidence>
<dbReference type="InterPro" id="IPR034291">
    <property type="entry name" value="TMP_synthase"/>
</dbReference>
<dbReference type="InterPro" id="IPR013785">
    <property type="entry name" value="Aldolase_TIM"/>
</dbReference>
<organism evidence="14">
    <name type="scientific">uncultured Dysgonomonas sp</name>
    <dbReference type="NCBI Taxonomy" id="206096"/>
    <lineage>
        <taxon>Bacteria</taxon>
        <taxon>Pseudomonadati</taxon>
        <taxon>Bacteroidota</taxon>
        <taxon>Bacteroidia</taxon>
        <taxon>Bacteroidales</taxon>
        <taxon>Dysgonomonadaceae</taxon>
        <taxon>Dysgonomonas</taxon>
        <taxon>environmental samples</taxon>
    </lineage>
</organism>
<comment type="cofactor">
    <cofactor evidence="10">
        <name>Mg(2+)</name>
        <dbReference type="ChEBI" id="CHEBI:18420"/>
    </cofactor>
    <text evidence="10">Binds 1 Mg(2+) ion per subunit.</text>
</comment>
<evidence type="ECO:0000256" key="1">
    <source>
        <dbReference type="ARBA" id="ARBA00003814"/>
    </source>
</evidence>
<keyword evidence="3 10" id="KW-0808">Transferase</keyword>
<comment type="catalytic activity">
    <reaction evidence="7 10 11">
        <text>4-methyl-5-(2-phosphooxyethyl)-thiazole + 4-amino-2-methyl-5-(diphosphooxymethyl)pyrimidine + H(+) = thiamine phosphate + diphosphate</text>
        <dbReference type="Rhea" id="RHEA:22328"/>
        <dbReference type="ChEBI" id="CHEBI:15378"/>
        <dbReference type="ChEBI" id="CHEBI:33019"/>
        <dbReference type="ChEBI" id="CHEBI:37575"/>
        <dbReference type="ChEBI" id="CHEBI:57841"/>
        <dbReference type="ChEBI" id="CHEBI:58296"/>
        <dbReference type="EC" id="2.5.1.3"/>
    </reaction>
</comment>
<comment type="similarity">
    <text evidence="10 11">Belongs to the thiamine-phosphate synthase family.</text>
</comment>
<dbReference type="AlphaFoldDB" id="A0A212J7I1"/>
<evidence type="ECO:0000256" key="9">
    <source>
        <dbReference type="ARBA" id="ARBA00047883"/>
    </source>
</evidence>
<evidence type="ECO:0000256" key="6">
    <source>
        <dbReference type="ARBA" id="ARBA00022977"/>
    </source>
</evidence>
<feature type="binding site" evidence="10">
    <location>
        <position position="166"/>
    </location>
    <ligand>
        <name>2-[(2R,5Z)-2-carboxy-4-methylthiazol-5(2H)-ylidene]ethyl phosphate</name>
        <dbReference type="ChEBI" id="CHEBI:62899"/>
    </ligand>
</feature>
<comment type="catalytic activity">
    <reaction evidence="9 10 11">
        <text>2-[(2R,5Z)-2-carboxy-4-methylthiazol-5(2H)-ylidene]ethyl phosphate + 4-amino-2-methyl-5-(diphosphooxymethyl)pyrimidine + 2 H(+) = thiamine phosphate + CO2 + diphosphate</text>
        <dbReference type="Rhea" id="RHEA:47844"/>
        <dbReference type="ChEBI" id="CHEBI:15378"/>
        <dbReference type="ChEBI" id="CHEBI:16526"/>
        <dbReference type="ChEBI" id="CHEBI:33019"/>
        <dbReference type="ChEBI" id="CHEBI:37575"/>
        <dbReference type="ChEBI" id="CHEBI:57841"/>
        <dbReference type="ChEBI" id="CHEBI:62899"/>
        <dbReference type="EC" id="2.5.1.3"/>
    </reaction>
</comment>
<evidence type="ECO:0000313" key="14">
    <source>
        <dbReference type="EMBL" id="SBV95175.1"/>
    </source>
</evidence>
<dbReference type="SUPFAM" id="SSF51391">
    <property type="entry name" value="Thiamin phosphate synthase"/>
    <property type="match status" value="1"/>
</dbReference>
<feature type="binding site" evidence="10">
    <location>
        <position position="70"/>
    </location>
    <ligand>
        <name>4-amino-2-methyl-5-(diphosphooxymethyl)pyrimidine</name>
        <dbReference type="ChEBI" id="CHEBI:57841"/>
    </ligand>
</feature>
<evidence type="ECO:0000256" key="5">
    <source>
        <dbReference type="ARBA" id="ARBA00022842"/>
    </source>
</evidence>
<dbReference type="NCBIfam" id="TIGR00693">
    <property type="entry name" value="thiE"/>
    <property type="match status" value="1"/>
</dbReference>
<sequence>MKDFDLTLYLVTDRSLSLDRPLELVVEEAVKGGVTMVQLREKTCSSKEFYDQALRLKKCLKPYNVPLIINDRLDIALACDAEGLHIGQEDIPYYIARKILGKNKIIGLSVENIQDAIEANKLDIDYIGISPVFGTLTKTDTAQALGLSGVRDITQISKHPSVGIGGINKSNTEDIIRAGADGISVVSAIMSAGNPRLAASELLEIIIKSKNKESNEVE</sequence>
<dbReference type="UniPathway" id="UPA00060">
    <property type="reaction ID" value="UER00141"/>
</dbReference>
<dbReference type="GO" id="GO:0004789">
    <property type="term" value="F:thiamine-phosphate diphosphorylase activity"/>
    <property type="evidence" value="ECO:0007669"/>
    <property type="project" value="UniProtKB-UniRule"/>
</dbReference>
<dbReference type="RefSeq" id="WP_296947515.1">
    <property type="nucleotide sequence ID" value="NZ_LT599021.1"/>
</dbReference>
<evidence type="ECO:0000256" key="11">
    <source>
        <dbReference type="RuleBase" id="RU003826"/>
    </source>
</evidence>
<evidence type="ECO:0000259" key="13">
    <source>
        <dbReference type="Pfam" id="PF02581"/>
    </source>
</evidence>
<dbReference type="GO" id="GO:0009228">
    <property type="term" value="P:thiamine biosynthetic process"/>
    <property type="evidence" value="ECO:0007669"/>
    <property type="project" value="UniProtKB-KW"/>
</dbReference>
<dbReference type="GO" id="GO:0009229">
    <property type="term" value="P:thiamine diphosphate biosynthetic process"/>
    <property type="evidence" value="ECO:0007669"/>
    <property type="project" value="UniProtKB-UniRule"/>
</dbReference>
<dbReference type="GO" id="GO:0005737">
    <property type="term" value="C:cytoplasm"/>
    <property type="evidence" value="ECO:0007669"/>
    <property type="project" value="TreeGrafter"/>
</dbReference>
<evidence type="ECO:0000256" key="4">
    <source>
        <dbReference type="ARBA" id="ARBA00022723"/>
    </source>
</evidence>
<dbReference type="FunFam" id="3.20.20.70:FF:000096">
    <property type="entry name" value="Thiamine-phosphate synthase"/>
    <property type="match status" value="1"/>
</dbReference>
<dbReference type="InterPro" id="IPR022998">
    <property type="entry name" value="ThiamineP_synth_TenI"/>
</dbReference>
<accession>A0A212J7I1</accession>
<keyword evidence="6 10" id="KW-0784">Thiamine biosynthesis</keyword>
<feature type="binding site" evidence="10">
    <location>
        <position position="109"/>
    </location>
    <ligand>
        <name>4-amino-2-methyl-5-(diphosphooxymethyl)pyrimidine</name>
        <dbReference type="ChEBI" id="CHEBI:57841"/>
    </ligand>
</feature>
<feature type="domain" description="Thiamine phosphate synthase/TenI" evidence="13">
    <location>
        <begin position="8"/>
        <end position="189"/>
    </location>
</feature>
<name>A0A212J7I1_9BACT</name>
<evidence type="ECO:0000256" key="12">
    <source>
        <dbReference type="RuleBase" id="RU004253"/>
    </source>
</evidence>
<dbReference type="InterPro" id="IPR036206">
    <property type="entry name" value="ThiamineP_synth_sf"/>
</dbReference>
<feature type="binding site" evidence="10">
    <location>
        <position position="71"/>
    </location>
    <ligand>
        <name>Mg(2+)</name>
        <dbReference type="ChEBI" id="CHEBI:18420"/>
    </ligand>
</feature>
<feature type="binding site" evidence="10">
    <location>
        <position position="90"/>
    </location>
    <ligand>
        <name>Mg(2+)</name>
        <dbReference type="ChEBI" id="CHEBI:18420"/>
    </ligand>
</feature>
<protein>
    <recommendedName>
        <fullName evidence="10">Thiamine-phosphate synthase</fullName>
        <shortName evidence="10">TP synthase</shortName>
        <shortName evidence="10">TPS</shortName>
        <ecNumber evidence="10">2.5.1.3</ecNumber>
    </recommendedName>
    <alternativeName>
        <fullName evidence="10">Thiamine-phosphate pyrophosphorylase</fullName>
        <shortName evidence="10">TMP pyrophosphorylase</shortName>
        <shortName evidence="10">TMP-PPase</shortName>
    </alternativeName>
</protein>
<dbReference type="HAMAP" id="MF_00097">
    <property type="entry name" value="TMP_synthase"/>
    <property type="match status" value="1"/>
</dbReference>
<evidence type="ECO:0000256" key="10">
    <source>
        <dbReference type="HAMAP-Rule" id="MF_00097"/>
    </source>
</evidence>
<keyword evidence="5 10" id="KW-0460">Magnesium</keyword>
<dbReference type="EC" id="2.5.1.3" evidence="10"/>
<feature type="binding site" evidence="10">
    <location>
        <position position="138"/>
    </location>
    <ligand>
        <name>4-amino-2-methyl-5-(diphosphooxymethyl)pyrimidine</name>
        <dbReference type="ChEBI" id="CHEBI:57841"/>
    </ligand>
</feature>
<comment type="function">
    <text evidence="1 10">Condenses 4-methyl-5-(beta-hydroxyethyl)thiazole monophosphate (THZ-P) and 2-methyl-4-amino-5-hydroxymethyl pyrimidine pyrophosphate (HMP-PP) to form thiamine monophosphate (TMP).</text>
</comment>
<dbReference type="CDD" id="cd00564">
    <property type="entry name" value="TMP_TenI"/>
    <property type="match status" value="1"/>
</dbReference>
<proteinExistence type="inferred from homology"/>
<gene>
    <name evidence="10 14" type="primary">thiE</name>
    <name evidence="14" type="ORF">KL86DYS2_10862</name>
</gene>
<comment type="catalytic activity">
    <reaction evidence="8 10 11">
        <text>2-(2-carboxy-4-methylthiazol-5-yl)ethyl phosphate + 4-amino-2-methyl-5-(diphosphooxymethyl)pyrimidine + 2 H(+) = thiamine phosphate + CO2 + diphosphate</text>
        <dbReference type="Rhea" id="RHEA:47848"/>
        <dbReference type="ChEBI" id="CHEBI:15378"/>
        <dbReference type="ChEBI" id="CHEBI:16526"/>
        <dbReference type="ChEBI" id="CHEBI:33019"/>
        <dbReference type="ChEBI" id="CHEBI:37575"/>
        <dbReference type="ChEBI" id="CHEBI:57841"/>
        <dbReference type="ChEBI" id="CHEBI:62890"/>
        <dbReference type="EC" id="2.5.1.3"/>
    </reaction>
</comment>
<feature type="binding site" evidence="10">
    <location>
        <begin position="38"/>
        <end position="42"/>
    </location>
    <ligand>
        <name>4-amino-2-methyl-5-(diphosphooxymethyl)pyrimidine</name>
        <dbReference type="ChEBI" id="CHEBI:57841"/>
    </ligand>
</feature>
<reference evidence="14" key="1">
    <citation type="submission" date="2016-04" db="EMBL/GenBank/DDBJ databases">
        <authorList>
            <person name="Evans L.H."/>
            <person name="Alamgir A."/>
            <person name="Owens N."/>
            <person name="Weber N.D."/>
            <person name="Virtaneva K."/>
            <person name="Barbian K."/>
            <person name="Babar A."/>
            <person name="Rosenke K."/>
        </authorList>
    </citation>
    <scope>NUCLEOTIDE SEQUENCE</scope>
    <source>
        <strain evidence="14">86-2</strain>
    </source>
</reference>
<feature type="binding site" evidence="10">
    <location>
        <begin position="186"/>
        <end position="187"/>
    </location>
    <ligand>
        <name>2-[(2R,5Z)-2-carboxy-4-methylthiazol-5(2H)-ylidene]ethyl phosphate</name>
        <dbReference type="ChEBI" id="CHEBI:62899"/>
    </ligand>
</feature>
<dbReference type="GO" id="GO:0000287">
    <property type="term" value="F:magnesium ion binding"/>
    <property type="evidence" value="ECO:0007669"/>
    <property type="project" value="UniProtKB-UniRule"/>
</dbReference>
<dbReference type="PANTHER" id="PTHR20857:SF23">
    <property type="entry name" value="THIAMINE BIOSYNTHETIC BIFUNCTIONAL ENZYME"/>
    <property type="match status" value="1"/>
</dbReference>